<feature type="domain" description="CHAD" evidence="2">
    <location>
        <begin position="214"/>
        <end position="499"/>
    </location>
</feature>
<dbReference type="Pfam" id="PF01928">
    <property type="entry name" value="CYTH"/>
    <property type="match status" value="1"/>
</dbReference>
<keyword evidence="4" id="KW-1185">Reference proteome</keyword>
<name>A0A7X6K6H2_9MICC</name>
<protein>
    <submittedName>
        <fullName evidence="3">CYTH and CHAD domain-containing protein</fullName>
    </submittedName>
</protein>
<evidence type="ECO:0000313" key="4">
    <source>
        <dbReference type="Proteomes" id="UP000544090"/>
    </source>
</evidence>
<dbReference type="InterPro" id="IPR038186">
    <property type="entry name" value="CHAD_dom_sf"/>
</dbReference>
<accession>A0A7X6K6H2</accession>
<evidence type="ECO:0000259" key="2">
    <source>
        <dbReference type="PROSITE" id="PS51708"/>
    </source>
</evidence>
<dbReference type="InterPro" id="IPR023577">
    <property type="entry name" value="CYTH_domain"/>
</dbReference>
<dbReference type="InterPro" id="IPR033469">
    <property type="entry name" value="CYTH-like_dom_sf"/>
</dbReference>
<comment type="caution">
    <text evidence="3">The sequence shown here is derived from an EMBL/GenBank/DDBJ whole genome shotgun (WGS) entry which is preliminary data.</text>
</comment>
<dbReference type="EMBL" id="JAAZSQ010000011">
    <property type="protein sequence ID" value="NKX55325.1"/>
    <property type="molecule type" value="Genomic_DNA"/>
</dbReference>
<dbReference type="Gene3D" id="1.40.20.10">
    <property type="entry name" value="CHAD domain"/>
    <property type="match status" value="1"/>
</dbReference>
<dbReference type="PANTHER" id="PTHR39339:SF1">
    <property type="entry name" value="CHAD DOMAIN-CONTAINING PROTEIN"/>
    <property type="match status" value="1"/>
</dbReference>
<dbReference type="Gene3D" id="2.40.320.10">
    <property type="entry name" value="Hypothetical Protein Pfu-838710-001"/>
    <property type="match status" value="1"/>
</dbReference>
<proteinExistence type="predicted"/>
<evidence type="ECO:0000259" key="1">
    <source>
        <dbReference type="PROSITE" id="PS51707"/>
    </source>
</evidence>
<dbReference type="InterPro" id="IPR007899">
    <property type="entry name" value="CHAD_dom"/>
</dbReference>
<gene>
    <name evidence="3" type="ORF">HGG74_12380</name>
</gene>
<evidence type="ECO:0000313" key="3">
    <source>
        <dbReference type="EMBL" id="NKX55325.1"/>
    </source>
</evidence>
<dbReference type="SMART" id="SM01118">
    <property type="entry name" value="CYTH"/>
    <property type="match status" value="1"/>
</dbReference>
<dbReference type="CDD" id="cd07374">
    <property type="entry name" value="CYTH-like_Pase"/>
    <property type="match status" value="1"/>
</dbReference>
<dbReference type="SMART" id="SM00880">
    <property type="entry name" value="CHAD"/>
    <property type="match status" value="1"/>
</dbReference>
<dbReference type="RefSeq" id="WP_168486755.1">
    <property type="nucleotide sequence ID" value="NZ_JAAZSQ010000011.1"/>
</dbReference>
<dbReference type="SUPFAM" id="SSF55154">
    <property type="entry name" value="CYTH-like phosphatases"/>
    <property type="match status" value="1"/>
</dbReference>
<dbReference type="PANTHER" id="PTHR39339">
    <property type="entry name" value="SLR1444 PROTEIN"/>
    <property type="match status" value="1"/>
</dbReference>
<reference evidence="3 4" key="1">
    <citation type="submission" date="2020-04" db="EMBL/GenBank/DDBJ databases">
        <title>Arthrobacter sp. nov.</title>
        <authorList>
            <person name="Liu S."/>
        </authorList>
    </citation>
    <scope>NUCLEOTIDE SEQUENCE [LARGE SCALE GENOMIC DNA]</scope>
    <source>
        <strain evidence="3 4">E918</strain>
    </source>
</reference>
<dbReference type="Pfam" id="PF05235">
    <property type="entry name" value="CHAD"/>
    <property type="match status" value="1"/>
</dbReference>
<feature type="domain" description="CYTH" evidence="1">
    <location>
        <begin position="6"/>
        <end position="200"/>
    </location>
</feature>
<dbReference type="AlphaFoldDB" id="A0A7X6K6H2"/>
<dbReference type="Proteomes" id="UP000544090">
    <property type="component" value="Unassembled WGS sequence"/>
</dbReference>
<dbReference type="PROSITE" id="PS51707">
    <property type="entry name" value="CYTH"/>
    <property type="match status" value="1"/>
</dbReference>
<dbReference type="PROSITE" id="PS51708">
    <property type="entry name" value="CHAD"/>
    <property type="match status" value="1"/>
</dbReference>
<organism evidence="3 4">
    <name type="scientific">Arthrobacter mobilis</name>
    <dbReference type="NCBI Taxonomy" id="2724944"/>
    <lineage>
        <taxon>Bacteria</taxon>
        <taxon>Bacillati</taxon>
        <taxon>Actinomycetota</taxon>
        <taxon>Actinomycetes</taxon>
        <taxon>Micrococcales</taxon>
        <taxon>Micrococcaceae</taxon>
        <taxon>Arthrobacter</taxon>
    </lineage>
</organism>
<sequence>MASSGFVELERKYDVDDHSPLPPLHELPGVSRVEQPVEHQLEAVYFDTEDLLLASRGISLRRRTGGEDAGWHLKMPAAGGRREFHEPLGDHAGNVPAPLLQLVRVHVRDRILVPVARLQTRRVVHRLRGPGDVHLADMSDDHVQARSPVTGAVGARWREWELELADGRPELLDAGEDLFAGAGIRPAAHESKLRRALGSRPVPAVAAAPQPRRKGPAAAVVLAYLDQQVRALKEQDPLVRQDAEDSVHQMRLATRRLRSALATYRKLLEPDTAGRLRSELRWLAHVLGDARDAAVMQERVAGMLESEDADLVMGPVSRRLEIDLGQSSRDARAAVLRALDEERYFRLLDALDALLADPPLTKLGSQPARKVVPKLVQRDLKRLKRAVKAARRAPAGENPDLLLHEARKCAKRLRYAAEAAASVAPKQARRLADAAHEVQDILGGHQDSVVARQLLRRLGAESFGLGENGFTYGRLHALEEAGAADSAARFRQAWKNFPAAALVK</sequence>